<keyword evidence="5 11" id="KW-0547">Nucleotide-binding</keyword>
<evidence type="ECO:0000256" key="7">
    <source>
        <dbReference type="ARBA" id="ARBA00022860"/>
    </source>
</evidence>
<keyword evidence="3" id="KW-0963">Cytoplasm</keyword>
<evidence type="ECO:0000256" key="9">
    <source>
        <dbReference type="ARBA" id="ARBA00023175"/>
    </source>
</evidence>
<dbReference type="Pfam" id="PF16521">
    <property type="entry name" value="Myosin-VI_CBD"/>
    <property type="match status" value="1"/>
</dbReference>
<evidence type="ECO:0000256" key="1">
    <source>
        <dbReference type="ARBA" id="ARBA00004496"/>
    </source>
</evidence>
<evidence type="ECO:0000259" key="14">
    <source>
        <dbReference type="PROSITE" id="PS51844"/>
    </source>
</evidence>
<protein>
    <recommendedName>
        <fullName evidence="17">Unconventional myosin-VI</fullName>
    </recommendedName>
</protein>
<feature type="domain" description="Myosin N-terminal SH3-like" evidence="14">
    <location>
        <begin position="2"/>
        <end position="53"/>
    </location>
</feature>
<dbReference type="Pfam" id="PF21521">
    <property type="entry name" value="MYO6_lever"/>
    <property type="match status" value="1"/>
</dbReference>
<dbReference type="InterPro" id="IPR027417">
    <property type="entry name" value="P-loop_NTPase"/>
</dbReference>
<dbReference type="Gene3D" id="1.20.120.720">
    <property type="entry name" value="Myosin VI head, motor domain, U50 subdomain"/>
    <property type="match status" value="1"/>
</dbReference>
<feature type="region of interest" description="Disordered" evidence="12">
    <location>
        <begin position="931"/>
        <end position="978"/>
    </location>
</feature>
<dbReference type="CDD" id="cd21958">
    <property type="entry name" value="MyUb_Myo6"/>
    <property type="match status" value="1"/>
</dbReference>
<evidence type="ECO:0000256" key="6">
    <source>
        <dbReference type="ARBA" id="ARBA00022840"/>
    </source>
</evidence>
<keyword evidence="10 11" id="KW-0009">Actin-binding</keyword>
<keyword evidence="8 11" id="KW-0518">Myosin</keyword>
<dbReference type="InterPro" id="IPR049016">
    <property type="entry name" value="MYO6_lever"/>
</dbReference>
<organism evidence="15 16">
    <name type="scientific">Sinanodonta woodiana</name>
    <name type="common">Chinese pond mussel</name>
    <name type="synonym">Anodonta woodiana</name>
    <dbReference type="NCBI Taxonomy" id="1069815"/>
    <lineage>
        <taxon>Eukaryota</taxon>
        <taxon>Metazoa</taxon>
        <taxon>Spiralia</taxon>
        <taxon>Lophotrochozoa</taxon>
        <taxon>Mollusca</taxon>
        <taxon>Bivalvia</taxon>
        <taxon>Autobranchia</taxon>
        <taxon>Heteroconchia</taxon>
        <taxon>Palaeoheterodonta</taxon>
        <taxon>Unionida</taxon>
        <taxon>Unionoidea</taxon>
        <taxon>Unionidae</taxon>
        <taxon>Unioninae</taxon>
        <taxon>Sinanodonta</taxon>
    </lineage>
</organism>
<dbReference type="CDD" id="cd21759">
    <property type="entry name" value="CBD_MYO6-like"/>
    <property type="match status" value="1"/>
</dbReference>
<dbReference type="GO" id="GO:0005737">
    <property type="term" value="C:cytoplasm"/>
    <property type="evidence" value="ECO:0007669"/>
    <property type="project" value="UniProtKB-SubCell"/>
</dbReference>
<feature type="domain" description="Myosin motor" evidence="13">
    <location>
        <begin position="57"/>
        <end position="766"/>
    </location>
</feature>
<evidence type="ECO:0000256" key="5">
    <source>
        <dbReference type="ARBA" id="ARBA00022741"/>
    </source>
</evidence>
<dbReference type="CDD" id="cd01382">
    <property type="entry name" value="MYSc_Myo6"/>
    <property type="match status" value="1"/>
</dbReference>
<dbReference type="GO" id="GO:0003779">
    <property type="term" value="F:actin binding"/>
    <property type="evidence" value="ECO:0007669"/>
    <property type="project" value="UniProtKB-KW"/>
</dbReference>
<dbReference type="Gene3D" id="1.10.10.820">
    <property type="match status" value="1"/>
</dbReference>
<keyword evidence="6 11" id="KW-0067">ATP-binding</keyword>
<dbReference type="FunFam" id="1.20.58.530:FF:000006">
    <property type="entry name" value="Putative unconventional myosin-VI"/>
    <property type="match status" value="1"/>
</dbReference>
<dbReference type="InterPro" id="IPR036961">
    <property type="entry name" value="Kinesin_motor_dom_sf"/>
</dbReference>
<dbReference type="Gene3D" id="3.30.70.1590">
    <property type="match status" value="1"/>
</dbReference>
<dbReference type="PRINTS" id="PR00193">
    <property type="entry name" value="MYOSINHEAVY"/>
</dbReference>
<feature type="region of interest" description="Actin-binding" evidence="11">
    <location>
        <begin position="646"/>
        <end position="668"/>
    </location>
</feature>
<dbReference type="Gene3D" id="3.40.850.10">
    <property type="entry name" value="Kinesin motor domain"/>
    <property type="match status" value="2"/>
</dbReference>
<dbReference type="Proteomes" id="UP001634394">
    <property type="component" value="Unassembled WGS sequence"/>
</dbReference>
<dbReference type="EMBL" id="JBJQND010000003">
    <property type="protein sequence ID" value="KAL3881582.1"/>
    <property type="molecule type" value="Genomic_DNA"/>
</dbReference>
<dbReference type="FunFam" id="3.40.850.10:FF:000018">
    <property type="entry name" value="unconventional myosin-VI isoform X1"/>
    <property type="match status" value="1"/>
</dbReference>
<evidence type="ECO:0000256" key="3">
    <source>
        <dbReference type="ARBA" id="ARBA00022490"/>
    </source>
</evidence>
<name>A0ABD3X5R1_SINWO</name>
<evidence type="ECO:0000256" key="2">
    <source>
        <dbReference type="ARBA" id="ARBA00008314"/>
    </source>
</evidence>
<evidence type="ECO:0008006" key="17">
    <source>
        <dbReference type="Google" id="ProtNLM"/>
    </source>
</evidence>
<evidence type="ECO:0000256" key="4">
    <source>
        <dbReference type="ARBA" id="ARBA00022553"/>
    </source>
</evidence>
<dbReference type="Gene3D" id="1.20.58.530">
    <property type="match status" value="1"/>
</dbReference>
<dbReference type="InterPro" id="IPR001609">
    <property type="entry name" value="Myosin_head_motor_dom-like"/>
</dbReference>
<dbReference type="GO" id="GO:0005516">
    <property type="term" value="F:calmodulin binding"/>
    <property type="evidence" value="ECO:0007669"/>
    <property type="project" value="UniProtKB-KW"/>
</dbReference>
<keyword evidence="16" id="KW-1185">Reference proteome</keyword>
<dbReference type="Gene3D" id="2.30.30.360">
    <property type="entry name" value="Myosin S1 fragment, N-terminal"/>
    <property type="match status" value="1"/>
</dbReference>
<dbReference type="SMART" id="SM00242">
    <property type="entry name" value="MYSc"/>
    <property type="match status" value="1"/>
</dbReference>
<dbReference type="Gene3D" id="6.10.220.10">
    <property type="match status" value="1"/>
</dbReference>
<dbReference type="PANTHER" id="PTHR13140">
    <property type="entry name" value="MYOSIN"/>
    <property type="match status" value="1"/>
</dbReference>
<dbReference type="PANTHER" id="PTHR13140:SF745">
    <property type="entry name" value="UNCONVENTIONAL MYOSIN-VI"/>
    <property type="match status" value="1"/>
</dbReference>
<feature type="binding site" evidence="11">
    <location>
        <begin position="151"/>
        <end position="158"/>
    </location>
    <ligand>
        <name>ATP</name>
        <dbReference type="ChEBI" id="CHEBI:30616"/>
    </ligand>
</feature>
<evidence type="ECO:0000259" key="13">
    <source>
        <dbReference type="PROSITE" id="PS51456"/>
    </source>
</evidence>
<keyword evidence="7" id="KW-0112">Calmodulin-binding</keyword>
<dbReference type="InterPro" id="IPR004009">
    <property type="entry name" value="SH3_Myosin"/>
</dbReference>
<gene>
    <name evidence="15" type="ORF">ACJMK2_028003</name>
</gene>
<evidence type="ECO:0000256" key="12">
    <source>
        <dbReference type="SAM" id="MobiDB-lite"/>
    </source>
</evidence>
<evidence type="ECO:0000256" key="11">
    <source>
        <dbReference type="PROSITE-ProRule" id="PRU00782"/>
    </source>
</evidence>
<sequence length="1252" mass="144330">MDGGKKVWVPHATDGFKLGRIVDIGSELISVEPFDAPGTNINATYDRCFPAEEYDNKDCDDNCSLMYLNEATLLNNLRLRYMKNTIYTYTANILIAVNPYYDVPELYTTECRKKYSGKSLGTLPPHVYAIADKGYRDMKVMKISQSVIVSGESGAGKTESTKYILKYLTENYGSHVGAIEQRIVESNPLLEAFGNAKTVRNNNSSRFGKFIEIHFDGKNAVNGGFISHYLLEKSRICVQSKDERNYHIFFRMCAGAPEDLKEKLFLGSPDMFHYLNRGCTQYFCTKDSEKKLNQNRKSQQYLKSGSLHDTILDDVRDFSVCDLSMEHLGMSAQERFSVYTIVAIVLHLGNVAFEEKHDDTKGGCCVAASAEKSLQIAATLIGVDKEELREALVSRVMQATRGGVKGTAIKVPLKTYEAQSARDALAKSIYSKLFDYIVLRINKAIPFSSSVNFMGLLDIAGFEYFQENSFEQFCINYCNEKLQQFFNERILKEEQILYDKEGLNVKKIQWTDNADCIELIEVKSSGIFDLLDEESKLPTPKPDHFTMEVHNHNKQHFRLSVPRKSKLKSHRDVRDDEGFLIKHFAGAVCYHTGQFIEKNNDALHASLMFLIQDSQNTLLKQIFEGSQVTTGKLNFISLGSKFRAQLVLLMEKLKSTGTNFVRCMKPNSKMVAHLFEGASILSQLECAGMNAVLDLMQQGFPSRTAFSELYNMYKNFLPPELSRLDPRLFCKSLFKALGLNDNDFKFGLTKVFFRPGKFAEFDQIMKSDPENLAALVAKVKRWLLCSRWKKAQWCSLSVIKLKNKILYRKTMLVNIQKTIRMWRCVRRFKPKYQTIAKVKASQGQLNMMADIVKQLKTDKEKATKQVESIEKAFEDLITKIKTTEMSREEMDSCNTQLVNQMNQALTSLQKMLEQQKDKEEQERVRKIQEEMEREKKRKEEEERKRKQEEEERRLKAEMETRRKKEEEEAKKREAEEKKQRELLRIQKEKERAEMSERQQILEQERRDRELALRLASEDQNQVEDVTVPPLTRGTAYLEQKAVAAAQKYDLTKWKYAELRDAINTSCDLDLLEACKIEFHRRLKVYHSWKSKSKKQTGDMGDQRAPETIMENAEEALPPPPTTRPTAAKKDDDIGAQRFFRIPYVRPADEYRSESHDKKQGMWYAHFDGQYIARQMEIFPGKDPKLLVAGVDDLNMCELSLDQTGLTKKKGAEILGKEFEEHWQQCDGTNYMKKHANKISSKFLQKRLGIVRK</sequence>
<evidence type="ECO:0000313" key="16">
    <source>
        <dbReference type="Proteomes" id="UP001634394"/>
    </source>
</evidence>
<accession>A0ABD3X5R1</accession>
<dbReference type="SUPFAM" id="SSF52540">
    <property type="entry name" value="P-loop containing nucleoside triphosphate hydrolases"/>
    <property type="match status" value="1"/>
</dbReference>
<evidence type="ECO:0000313" key="15">
    <source>
        <dbReference type="EMBL" id="KAL3881582.1"/>
    </source>
</evidence>
<dbReference type="InterPro" id="IPR036114">
    <property type="entry name" value="MYSc_Myo6"/>
</dbReference>
<proteinExistence type="inferred from homology"/>
<dbReference type="InterPro" id="IPR032412">
    <property type="entry name" value="Myosin-VI_CBD"/>
</dbReference>
<dbReference type="GO" id="GO:0003774">
    <property type="term" value="F:cytoskeletal motor activity"/>
    <property type="evidence" value="ECO:0007669"/>
    <property type="project" value="UniProtKB-UniRule"/>
</dbReference>
<evidence type="ECO:0000256" key="10">
    <source>
        <dbReference type="ARBA" id="ARBA00023203"/>
    </source>
</evidence>
<reference evidence="15 16" key="1">
    <citation type="submission" date="2024-11" db="EMBL/GenBank/DDBJ databases">
        <title>Chromosome-level genome assembly of the freshwater bivalve Anodonta woodiana.</title>
        <authorList>
            <person name="Chen X."/>
        </authorList>
    </citation>
    <scope>NUCLEOTIDE SEQUENCE [LARGE SCALE GENOMIC DNA]</scope>
    <source>
        <strain evidence="15">MN2024</strain>
        <tissue evidence="15">Gills</tissue>
    </source>
</reference>
<evidence type="ECO:0000256" key="8">
    <source>
        <dbReference type="ARBA" id="ARBA00023123"/>
    </source>
</evidence>
<comment type="caution">
    <text evidence="15">The sequence shown here is derived from an EMBL/GenBank/DDBJ whole genome shotgun (WGS) entry which is preliminary data.</text>
</comment>
<dbReference type="PROSITE" id="PS51844">
    <property type="entry name" value="SH3_LIKE"/>
    <property type="match status" value="1"/>
</dbReference>
<dbReference type="InterPro" id="IPR008989">
    <property type="entry name" value="Myosin_S1_N"/>
</dbReference>
<comment type="subcellular location">
    <subcellularLocation>
        <location evidence="1">Cytoplasm</location>
    </subcellularLocation>
</comment>
<keyword evidence="4" id="KW-0597">Phosphoprotein</keyword>
<dbReference type="GO" id="GO:0016459">
    <property type="term" value="C:myosin complex"/>
    <property type="evidence" value="ECO:0007669"/>
    <property type="project" value="UniProtKB-KW"/>
</dbReference>
<comment type="similarity">
    <text evidence="2 11">Belongs to the TRAFAC class myosin-kinesin ATPase superfamily. Myosin family.</text>
</comment>
<dbReference type="GO" id="GO:0005524">
    <property type="term" value="F:ATP binding"/>
    <property type="evidence" value="ECO:0007669"/>
    <property type="project" value="UniProtKB-UniRule"/>
</dbReference>
<dbReference type="AlphaFoldDB" id="A0ABD3X5R1"/>
<dbReference type="FunFam" id="3.30.70.1590:FF:000002">
    <property type="entry name" value="unconventional myosin-VI isoform X1"/>
    <property type="match status" value="1"/>
</dbReference>
<keyword evidence="9 11" id="KW-0505">Motor protein</keyword>
<dbReference type="Pfam" id="PF00063">
    <property type="entry name" value="Myosin_head"/>
    <property type="match status" value="1"/>
</dbReference>
<dbReference type="PROSITE" id="PS51456">
    <property type="entry name" value="MYOSIN_MOTOR"/>
    <property type="match status" value="1"/>
</dbReference>